<sequence length="79" mass="9371">MELSKFILHGEILSLQGKIDGTDYRFGVKWKDPKKPYDETWELKSYSNILTGEKNLTEEQIKTFMDTINARWNWNISDN</sequence>
<reference evidence="2" key="1">
    <citation type="submission" date="2021-01" db="EMBL/GenBank/DDBJ databases">
        <title>Genome public.</title>
        <authorList>
            <person name="Liu C."/>
            <person name="Sun Q."/>
        </authorList>
    </citation>
    <scope>NUCLEOTIDE SEQUENCE [LARGE SCALE GENOMIC DNA]</scope>
    <source>
        <strain evidence="2">YIM B02505</strain>
    </source>
</reference>
<dbReference type="Proteomes" id="UP000596739">
    <property type="component" value="Unassembled WGS sequence"/>
</dbReference>
<organism evidence="1 2">
    <name type="scientific">Clostridium yunnanense</name>
    <dbReference type="NCBI Taxonomy" id="2800325"/>
    <lineage>
        <taxon>Bacteria</taxon>
        <taxon>Bacillati</taxon>
        <taxon>Bacillota</taxon>
        <taxon>Clostridia</taxon>
        <taxon>Eubacteriales</taxon>
        <taxon>Clostridiaceae</taxon>
        <taxon>Clostridium</taxon>
    </lineage>
</organism>
<dbReference type="EMBL" id="JAENHN010000059">
    <property type="protein sequence ID" value="MBK1813238.1"/>
    <property type="molecule type" value="Genomic_DNA"/>
</dbReference>
<evidence type="ECO:0000313" key="1">
    <source>
        <dbReference type="EMBL" id="MBK1813238.1"/>
    </source>
</evidence>
<dbReference type="RefSeq" id="WP_200273146.1">
    <property type="nucleotide sequence ID" value="NZ_JAENHN010000059.1"/>
</dbReference>
<keyword evidence="2" id="KW-1185">Reference proteome</keyword>
<name>A0ABS1EV83_9CLOT</name>
<gene>
    <name evidence="1" type="ORF">JHL18_21690</name>
</gene>
<comment type="caution">
    <text evidence="1">The sequence shown here is derived from an EMBL/GenBank/DDBJ whole genome shotgun (WGS) entry which is preliminary data.</text>
</comment>
<accession>A0ABS1EV83</accession>
<proteinExistence type="predicted"/>
<evidence type="ECO:0000313" key="2">
    <source>
        <dbReference type="Proteomes" id="UP000596739"/>
    </source>
</evidence>
<protein>
    <submittedName>
        <fullName evidence="1">Uncharacterized protein</fullName>
    </submittedName>
</protein>